<comment type="caution">
    <text evidence="1">The sequence shown here is derived from an EMBL/GenBank/DDBJ whole genome shotgun (WGS) entry which is preliminary data.</text>
</comment>
<gene>
    <name evidence="1" type="ORF">DKK76_08155</name>
</gene>
<dbReference type="AlphaFoldDB" id="A0A318MQ68"/>
<proteinExistence type="predicted"/>
<dbReference type="Proteomes" id="UP000247838">
    <property type="component" value="Unassembled WGS sequence"/>
</dbReference>
<evidence type="ECO:0000313" key="1">
    <source>
        <dbReference type="EMBL" id="PXY94955.1"/>
    </source>
</evidence>
<reference evidence="1 2" key="1">
    <citation type="submission" date="2018-05" db="EMBL/GenBank/DDBJ databases">
        <title>Reference genomes for bee gut microbiota database.</title>
        <authorList>
            <person name="Ellegaard K.M."/>
        </authorList>
    </citation>
    <scope>NUCLEOTIDE SEQUENCE [LARGE SCALE GENOMIC DNA]</scope>
    <source>
        <strain evidence="1 2">ESL0167</strain>
    </source>
</reference>
<sequence>MLTIFLSTRPEIYQNNHIIFSDLILVEGTQYQLLTIKYNLAKLEKIFISYSHNDHYLDCPKELVT</sequence>
<dbReference type="EMBL" id="QGLM01000017">
    <property type="protein sequence ID" value="PXY94955.1"/>
    <property type="molecule type" value="Genomic_DNA"/>
</dbReference>
<dbReference type="SUPFAM" id="SSF56281">
    <property type="entry name" value="Metallo-hydrolase/oxidoreductase"/>
    <property type="match status" value="1"/>
</dbReference>
<accession>A0A318MQ68</accession>
<protein>
    <submittedName>
        <fullName evidence="1">Uncharacterized protein</fullName>
    </submittedName>
</protein>
<name>A0A318MQ68_FRIPE</name>
<organism evidence="1 2">
    <name type="scientific">Frischella perrara</name>
    <dbReference type="NCBI Taxonomy" id="1267021"/>
    <lineage>
        <taxon>Bacteria</taxon>
        <taxon>Pseudomonadati</taxon>
        <taxon>Pseudomonadota</taxon>
        <taxon>Gammaproteobacteria</taxon>
        <taxon>Orbales</taxon>
        <taxon>Orbaceae</taxon>
        <taxon>Frischella</taxon>
    </lineage>
</organism>
<evidence type="ECO:0000313" key="2">
    <source>
        <dbReference type="Proteomes" id="UP000247838"/>
    </source>
</evidence>
<dbReference type="InterPro" id="IPR036866">
    <property type="entry name" value="RibonucZ/Hydroxyglut_hydro"/>
</dbReference>